<evidence type="ECO:0000256" key="14">
    <source>
        <dbReference type="ARBA" id="ARBA00023163"/>
    </source>
</evidence>
<dbReference type="InterPro" id="IPR013087">
    <property type="entry name" value="Znf_C2H2_type"/>
</dbReference>
<dbReference type="InterPro" id="IPR036236">
    <property type="entry name" value="Znf_C2H2_sf"/>
</dbReference>
<evidence type="ECO:0000256" key="6">
    <source>
        <dbReference type="ARBA" id="ARBA00022701"/>
    </source>
</evidence>
<keyword evidence="7" id="KW-0479">Metal-binding</keyword>
<keyword evidence="11" id="KW-0862">Zinc</keyword>
<keyword evidence="13" id="KW-0805">Transcription regulation</keyword>
<proteinExistence type="predicted"/>
<dbReference type="GO" id="GO:0080084">
    <property type="term" value="F:5S rDNA binding"/>
    <property type="evidence" value="ECO:0007669"/>
    <property type="project" value="TreeGrafter"/>
</dbReference>
<evidence type="ECO:0000256" key="3">
    <source>
        <dbReference type="ARBA" id="ARBA00015062"/>
    </source>
</evidence>
<gene>
    <name evidence="19" type="ORF">ZIOFF_040307</name>
</gene>
<dbReference type="GO" id="GO:0003700">
    <property type="term" value="F:DNA-binding transcription factor activity"/>
    <property type="evidence" value="ECO:0007669"/>
    <property type="project" value="TreeGrafter"/>
</dbReference>
<dbReference type="GO" id="GO:0030286">
    <property type="term" value="C:dynein complex"/>
    <property type="evidence" value="ECO:0007669"/>
    <property type="project" value="InterPro"/>
</dbReference>
<evidence type="ECO:0000256" key="5">
    <source>
        <dbReference type="ARBA" id="ARBA00022490"/>
    </source>
</evidence>
<dbReference type="GO" id="GO:0007017">
    <property type="term" value="P:microtubule-based process"/>
    <property type="evidence" value="ECO:0007669"/>
    <property type="project" value="InterPro"/>
</dbReference>
<evidence type="ECO:0000256" key="9">
    <source>
        <dbReference type="ARBA" id="ARBA00022771"/>
    </source>
</evidence>
<dbReference type="GO" id="GO:0005730">
    <property type="term" value="C:nucleolus"/>
    <property type="evidence" value="ECO:0007669"/>
    <property type="project" value="TreeGrafter"/>
</dbReference>
<keyword evidence="10" id="KW-0509">mRNA transport</keyword>
<dbReference type="AlphaFoldDB" id="A0A8J5GHD4"/>
<evidence type="ECO:0000256" key="12">
    <source>
        <dbReference type="ARBA" id="ARBA00022927"/>
    </source>
</evidence>
<dbReference type="InterPro" id="IPR037177">
    <property type="entry name" value="DLC_sf"/>
</dbReference>
<dbReference type="PROSITE" id="PS50157">
    <property type="entry name" value="ZINC_FINGER_C2H2_2"/>
    <property type="match status" value="6"/>
</dbReference>
<feature type="domain" description="C2H2-type" evidence="18">
    <location>
        <begin position="359"/>
        <end position="389"/>
    </location>
</feature>
<dbReference type="Proteomes" id="UP000734854">
    <property type="component" value="Unassembled WGS sequence"/>
</dbReference>
<evidence type="ECO:0000256" key="15">
    <source>
        <dbReference type="ARBA" id="ARBA00023212"/>
    </source>
</evidence>
<dbReference type="PROSITE" id="PS00028">
    <property type="entry name" value="ZINC_FINGER_C2H2_1"/>
    <property type="match status" value="7"/>
</dbReference>
<dbReference type="FunFam" id="3.30.160.60:FF:000100">
    <property type="entry name" value="Zinc finger 45-like"/>
    <property type="match status" value="1"/>
</dbReference>
<evidence type="ECO:0000256" key="7">
    <source>
        <dbReference type="ARBA" id="ARBA00022723"/>
    </source>
</evidence>
<dbReference type="GO" id="GO:0005874">
    <property type="term" value="C:microtubule"/>
    <property type="evidence" value="ECO:0007669"/>
    <property type="project" value="UniProtKB-KW"/>
</dbReference>
<reference evidence="19 20" key="1">
    <citation type="submission" date="2020-08" db="EMBL/GenBank/DDBJ databases">
        <title>Plant Genome Project.</title>
        <authorList>
            <person name="Zhang R.-G."/>
        </authorList>
    </citation>
    <scope>NUCLEOTIDE SEQUENCE [LARGE SCALE GENOMIC DNA]</scope>
    <source>
        <tissue evidence="19">Rhizome</tissue>
    </source>
</reference>
<feature type="domain" description="C2H2-type" evidence="18">
    <location>
        <begin position="414"/>
        <end position="438"/>
    </location>
</feature>
<keyword evidence="15" id="KW-0206">Cytoskeleton</keyword>
<keyword evidence="5" id="KW-0963">Cytoplasm</keyword>
<evidence type="ECO:0000256" key="17">
    <source>
        <dbReference type="PROSITE-ProRule" id="PRU00042"/>
    </source>
</evidence>
<feature type="domain" description="C2H2-type" evidence="18">
    <location>
        <begin position="330"/>
        <end position="359"/>
    </location>
</feature>
<dbReference type="InterPro" id="IPR051061">
    <property type="entry name" value="Zinc_finger_trans_reg"/>
</dbReference>
<feature type="domain" description="C2H2-type" evidence="18">
    <location>
        <begin position="539"/>
        <end position="565"/>
    </location>
</feature>
<dbReference type="PANTHER" id="PTHR46179">
    <property type="entry name" value="ZINC FINGER PROTEIN"/>
    <property type="match status" value="1"/>
</dbReference>
<dbReference type="GO" id="GO:0051028">
    <property type="term" value="P:mRNA transport"/>
    <property type="evidence" value="ECO:0007669"/>
    <property type="project" value="UniProtKB-KW"/>
</dbReference>
<evidence type="ECO:0000256" key="13">
    <source>
        <dbReference type="ARBA" id="ARBA00023015"/>
    </source>
</evidence>
<evidence type="ECO:0000259" key="18">
    <source>
        <dbReference type="PROSITE" id="PS50157"/>
    </source>
</evidence>
<comment type="caution">
    <text evidence="19">The sequence shown here is derived from an EMBL/GenBank/DDBJ whole genome shotgun (WGS) entry which is preliminary data.</text>
</comment>
<evidence type="ECO:0000256" key="4">
    <source>
        <dbReference type="ARBA" id="ARBA00022448"/>
    </source>
</evidence>
<evidence type="ECO:0000313" key="19">
    <source>
        <dbReference type="EMBL" id="KAG6500462.1"/>
    </source>
</evidence>
<feature type="domain" description="C2H2-type" evidence="18">
    <location>
        <begin position="508"/>
        <end position="538"/>
    </location>
</feature>
<evidence type="ECO:0000256" key="1">
    <source>
        <dbReference type="ARBA" id="ARBA00004123"/>
    </source>
</evidence>
<evidence type="ECO:0000256" key="10">
    <source>
        <dbReference type="ARBA" id="ARBA00022816"/>
    </source>
</evidence>
<dbReference type="PANTHER" id="PTHR46179:SF13">
    <property type="entry name" value="C2H2-TYPE DOMAIN-CONTAINING PROTEIN"/>
    <property type="match status" value="1"/>
</dbReference>
<dbReference type="Gene3D" id="3.30.740.10">
    <property type="entry name" value="Protein Inhibitor Of Neuronal Nitric Oxide Synthase"/>
    <property type="match status" value="1"/>
</dbReference>
<dbReference type="GO" id="GO:0015031">
    <property type="term" value="P:protein transport"/>
    <property type="evidence" value="ECO:0007669"/>
    <property type="project" value="UniProtKB-KW"/>
</dbReference>
<dbReference type="SUPFAM" id="SSF57667">
    <property type="entry name" value="beta-beta-alpha zinc fingers"/>
    <property type="match status" value="4"/>
</dbReference>
<dbReference type="SMART" id="SM00355">
    <property type="entry name" value="ZnF_C2H2"/>
    <property type="match status" value="9"/>
</dbReference>
<keyword evidence="4" id="KW-0813">Transport</keyword>
<keyword evidence="6" id="KW-0493">Microtubule</keyword>
<protein>
    <recommendedName>
        <fullName evidence="3">Dynein light chain 1, cytoplasmic</fullName>
    </recommendedName>
</protein>
<evidence type="ECO:0000313" key="20">
    <source>
        <dbReference type="Proteomes" id="UP000734854"/>
    </source>
</evidence>
<dbReference type="Pfam" id="PF01221">
    <property type="entry name" value="Dynein_light"/>
    <property type="match status" value="1"/>
</dbReference>
<keyword evidence="8" id="KW-0677">Repeat</keyword>
<sequence length="626" mass="71901">MESRAIICETDMLQAMQQDALCLAGKALDLFDAAETTEIARLIKQEFDHLYGLGWQCIVGDHFGSFVTHHCGCFIYFRIGSLAILLFKGTSDEMAATDSHSSDDGTAKDCNEGIDMNKKPAYRDIRRYYCQFCGICRSKKTLMRLHVLEKHKDELEDVQSNEINNVTNLDGKVQHTCQECGASFHKPAHLKQHMLSHSSEVAAKNFLDIMSEDLIFSVYFRIIICFVRNIDNVWNILEIHGLSRHSVVKKTSLLGDKSVRHWIPYDELQNAKRLQCLSCMDQYQDGITSCEAPSRSLNHAHSLRSVLTRTVHLLSHSMSIDVFCSIQRPFQCSVDDCQASYRRKDHLNRHSLTHQGKLFTCPVSNCNRKFGFKANMSRHVREMHQEPSPSEVQEQFVCGEHHEEQSPCKDKQECVCDEPGCGKRFKYPSKLKKHKDSHGYGSLKLDHLEVVCCEPGCMKPFTNAECLKAHIRTAHQYVNCPICKTKQLKKNLKRHQRLHEANEVIERMQCHFEGCGCTFSNVSNLRQHLKVVHQNLHPFTCSFPECGKTFPYKHVRDNHEKSGVHCYVQGDFLEIDEQRISRPRGGRKRKCPSIQSFQRKRVVPLNQISILDDGCEYLSWLMESTT</sequence>
<keyword evidence="9 17" id="KW-0863">Zinc-finger</keyword>
<comment type="subcellular location">
    <subcellularLocation>
        <location evidence="2">Cytoplasm</location>
        <location evidence="2">Cytoskeleton</location>
    </subcellularLocation>
    <subcellularLocation>
        <location evidence="1">Nucleus</location>
    </subcellularLocation>
</comment>
<accession>A0A8J5GHD4</accession>
<dbReference type="Pfam" id="PF00096">
    <property type="entry name" value="zf-C2H2"/>
    <property type="match status" value="4"/>
</dbReference>
<name>A0A8J5GHD4_ZINOF</name>
<organism evidence="19 20">
    <name type="scientific">Zingiber officinale</name>
    <name type="common">Ginger</name>
    <name type="synonym">Amomum zingiber</name>
    <dbReference type="NCBI Taxonomy" id="94328"/>
    <lineage>
        <taxon>Eukaryota</taxon>
        <taxon>Viridiplantae</taxon>
        <taxon>Streptophyta</taxon>
        <taxon>Embryophyta</taxon>
        <taxon>Tracheophyta</taxon>
        <taxon>Spermatophyta</taxon>
        <taxon>Magnoliopsida</taxon>
        <taxon>Liliopsida</taxon>
        <taxon>Zingiberales</taxon>
        <taxon>Zingiberaceae</taxon>
        <taxon>Zingiber</taxon>
    </lineage>
</organism>
<dbReference type="FunFam" id="3.30.740.10:FF:000005">
    <property type="entry name" value="Dynein light chain"/>
    <property type="match status" value="1"/>
</dbReference>
<keyword evidence="16" id="KW-0539">Nucleus</keyword>
<dbReference type="InterPro" id="IPR001372">
    <property type="entry name" value="Dynein_light_chain_typ-1/2"/>
</dbReference>
<evidence type="ECO:0000256" key="8">
    <source>
        <dbReference type="ARBA" id="ARBA00022737"/>
    </source>
</evidence>
<feature type="domain" description="C2H2-type" evidence="18">
    <location>
        <begin position="175"/>
        <end position="202"/>
    </location>
</feature>
<evidence type="ECO:0000256" key="11">
    <source>
        <dbReference type="ARBA" id="ARBA00022833"/>
    </source>
</evidence>
<evidence type="ECO:0000256" key="2">
    <source>
        <dbReference type="ARBA" id="ARBA00004245"/>
    </source>
</evidence>
<dbReference type="GO" id="GO:0006357">
    <property type="term" value="P:regulation of transcription by RNA polymerase II"/>
    <property type="evidence" value="ECO:0007669"/>
    <property type="project" value="TreeGrafter"/>
</dbReference>
<dbReference type="SMART" id="SM01375">
    <property type="entry name" value="Dynein_light"/>
    <property type="match status" value="1"/>
</dbReference>
<dbReference type="EMBL" id="JACMSC010000011">
    <property type="protein sequence ID" value="KAG6500462.1"/>
    <property type="molecule type" value="Genomic_DNA"/>
</dbReference>
<keyword evidence="12" id="KW-0653">Protein transport</keyword>
<dbReference type="SUPFAM" id="SSF54648">
    <property type="entry name" value="DLC"/>
    <property type="match status" value="1"/>
</dbReference>
<evidence type="ECO:0000256" key="16">
    <source>
        <dbReference type="ARBA" id="ARBA00023242"/>
    </source>
</evidence>
<keyword evidence="14" id="KW-0804">Transcription</keyword>
<dbReference type="GO" id="GO:0008270">
    <property type="term" value="F:zinc ion binding"/>
    <property type="evidence" value="ECO:0007669"/>
    <property type="project" value="UniProtKB-KW"/>
</dbReference>
<keyword evidence="20" id="KW-1185">Reference proteome</keyword>
<dbReference type="Gene3D" id="3.30.160.60">
    <property type="entry name" value="Classic Zinc Finger"/>
    <property type="match status" value="5"/>
</dbReference>